<dbReference type="PRINTS" id="PR00499">
    <property type="entry name" value="P67PHOX"/>
</dbReference>
<reference evidence="5" key="1">
    <citation type="submission" date="2009-08" db="EMBL/GenBank/DDBJ databases">
        <title>Annotation of Salpingoeca rosetta.</title>
        <authorList>
            <consortium name="The Broad Institute Genome Sequencing Platform"/>
            <person name="Russ C."/>
            <person name="Cuomo C."/>
            <person name="Burger G."/>
            <person name="Gray M.W."/>
            <person name="Holland P.W.H."/>
            <person name="King N."/>
            <person name="Lang F.B.F."/>
            <person name="Roger A.J."/>
            <person name="Ruiz-Trillo I."/>
            <person name="Young S.K."/>
            <person name="Zeng Q."/>
            <person name="Gargeya S."/>
            <person name="Alvarado L."/>
            <person name="Berlin A."/>
            <person name="Chapman S.B."/>
            <person name="Chen Z."/>
            <person name="Freedman E."/>
            <person name="Gellesch M."/>
            <person name="Goldberg J."/>
            <person name="Griggs A."/>
            <person name="Gujja S."/>
            <person name="Heilman E."/>
            <person name="Heiman D."/>
            <person name="Howarth C."/>
            <person name="Mehta T."/>
            <person name="Neiman D."/>
            <person name="Pearson M."/>
            <person name="Roberts A."/>
            <person name="Saif S."/>
            <person name="Shea T."/>
            <person name="Shenoy N."/>
            <person name="Sisk P."/>
            <person name="Stolte C."/>
            <person name="Sykes S."/>
            <person name="White J."/>
            <person name="Yandava C."/>
            <person name="Haas B."/>
            <person name="Nusbaum C."/>
            <person name="Birren B."/>
        </authorList>
    </citation>
    <scope>NUCLEOTIDE SEQUENCE [LARGE SCALE GENOMIC DNA]</scope>
    <source>
        <strain evidence="5">ATCC 50818</strain>
    </source>
</reference>
<dbReference type="eggNOG" id="KOG2546">
    <property type="taxonomic scope" value="Eukaryota"/>
</dbReference>
<evidence type="ECO:0000259" key="4">
    <source>
        <dbReference type="PROSITE" id="PS50002"/>
    </source>
</evidence>
<protein>
    <recommendedName>
        <fullName evidence="4">SH3 domain-containing protein</fullName>
    </recommendedName>
</protein>
<dbReference type="SUPFAM" id="SSF50044">
    <property type="entry name" value="SH3-domain"/>
    <property type="match status" value="1"/>
</dbReference>
<evidence type="ECO:0000256" key="3">
    <source>
        <dbReference type="SAM" id="MobiDB-lite"/>
    </source>
</evidence>
<dbReference type="AlphaFoldDB" id="F2U627"/>
<evidence type="ECO:0000256" key="2">
    <source>
        <dbReference type="PROSITE-ProRule" id="PRU00192"/>
    </source>
</evidence>
<feature type="compositionally biased region" description="Low complexity" evidence="3">
    <location>
        <begin position="193"/>
        <end position="212"/>
    </location>
</feature>
<dbReference type="RefSeq" id="XP_004995332.1">
    <property type="nucleotide sequence ID" value="XM_004995275.1"/>
</dbReference>
<keyword evidence="6" id="KW-1185">Reference proteome</keyword>
<dbReference type="OrthoDB" id="2159336at2759"/>
<dbReference type="PROSITE" id="PS50002">
    <property type="entry name" value="SH3"/>
    <property type="match status" value="1"/>
</dbReference>
<dbReference type="EMBL" id="GL832962">
    <property type="protein sequence ID" value="EGD82968.1"/>
    <property type="molecule type" value="Genomic_DNA"/>
</dbReference>
<feature type="domain" description="SH3" evidence="4">
    <location>
        <begin position="410"/>
        <end position="469"/>
    </location>
</feature>
<dbReference type="SMART" id="SM00326">
    <property type="entry name" value="SH3"/>
    <property type="match status" value="1"/>
</dbReference>
<dbReference type="InterPro" id="IPR050384">
    <property type="entry name" value="Endophilin_SH3RF"/>
</dbReference>
<evidence type="ECO:0000313" key="6">
    <source>
        <dbReference type="Proteomes" id="UP000007799"/>
    </source>
</evidence>
<dbReference type="GeneID" id="16075914"/>
<evidence type="ECO:0000256" key="1">
    <source>
        <dbReference type="ARBA" id="ARBA00022443"/>
    </source>
</evidence>
<dbReference type="Gene3D" id="6.10.140.1620">
    <property type="match status" value="1"/>
</dbReference>
<feature type="compositionally biased region" description="Polar residues" evidence="3">
    <location>
        <begin position="213"/>
        <end position="224"/>
    </location>
</feature>
<gene>
    <name evidence="5" type="ORF">PTSG_03604</name>
</gene>
<organism evidence="6">
    <name type="scientific">Salpingoeca rosetta (strain ATCC 50818 / BSB-021)</name>
    <dbReference type="NCBI Taxonomy" id="946362"/>
    <lineage>
        <taxon>Eukaryota</taxon>
        <taxon>Choanoflagellata</taxon>
        <taxon>Craspedida</taxon>
        <taxon>Salpingoecidae</taxon>
        <taxon>Salpingoeca</taxon>
    </lineage>
</organism>
<keyword evidence="1 2" id="KW-0728">SH3 domain</keyword>
<sequence>MTDAADTNYDHYHQQRMQVTPEQVVDKLLGQEVPKALHELHSSVVNLSQVAEHVDQTYAAVAATRDTQQAFAQAKQFTVQALASVAYQINAASTAILQSMDAQDENVRLLTTEVAGPRRKILMQEEQRGRRAISGLTEPVSRSRKRICAPIELDMTQPPVSRRIDYDALDNLGTGVRVQMARNDGHARTMGGHPPMQQQHPHQQQQHMSSMSATGRASPNGLDTSQLYASVSYGNVSSMPMPAVPSAPRVGGGDPLDIYDMPRNIGAPSMAPPVMPFAPPAIPAVPAVPAPTVPSVLSMAPPPGPPQQPSGATEPAEDNIYGEPLPASTGASTTSMPTMSLLPPPPPPLAAAAATTTAGQTLDDDMYETIDKEDTADSDNLYGMVLPSQALSPPAPPAAEKKTFDLSNLEEYPTAVSTFDYEAEREDELSFKEGEYITILKKNDDGWFEGVIGDRHGLFPGNYCEEVQESTT</sequence>
<dbReference type="InterPro" id="IPR001452">
    <property type="entry name" value="SH3_domain"/>
</dbReference>
<dbReference type="PANTHER" id="PTHR14167">
    <property type="entry name" value="SH3 DOMAIN-CONTAINING"/>
    <property type="match status" value="1"/>
</dbReference>
<evidence type="ECO:0000313" key="5">
    <source>
        <dbReference type="EMBL" id="EGD82968.1"/>
    </source>
</evidence>
<dbReference type="KEGG" id="sre:PTSG_03604"/>
<dbReference type="Pfam" id="PF00018">
    <property type="entry name" value="SH3_1"/>
    <property type="match status" value="1"/>
</dbReference>
<feature type="region of interest" description="Disordered" evidence="3">
    <location>
        <begin position="297"/>
        <end position="337"/>
    </location>
</feature>
<name>F2U627_SALR5</name>
<dbReference type="PRINTS" id="PR00452">
    <property type="entry name" value="SH3DOMAIN"/>
</dbReference>
<dbReference type="Gene3D" id="2.30.30.40">
    <property type="entry name" value="SH3 Domains"/>
    <property type="match status" value="1"/>
</dbReference>
<dbReference type="STRING" id="946362.F2U627"/>
<feature type="region of interest" description="Disordered" evidence="3">
    <location>
        <begin position="185"/>
        <end position="224"/>
    </location>
</feature>
<dbReference type="InterPro" id="IPR036028">
    <property type="entry name" value="SH3-like_dom_sf"/>
</dbReference>
<dbReference type="PANTHER" id="PTHR14167:SF116">
    <property type="entry name" value="CAP, ISOFORM AC"/>
    <property type="match status" value="1"/>
</dbReference>
<dbReference type="FunCoup" id="F2U627">
    <property type="interactions" value="1279"/>
</dbReference>
<dbReference type="InParanoid" id="F2U627"/>
<dbReference type="Proteomes" id="UP000007799">
    <property type="component" value="Unassembled WGS sequence"/>
</dbReference>
<proteinExistence type="predicted"/>
<accession>F2U627</accession>